<evidence type="ECO:0000313" key="3">
    <source>
        <dbReference type="Proteomes" id="UP000230233"/>
    </source>
</evidence>
<gene>
    <name evidence="2" type="primary">Cni-ZC449.8</name>
    <name evidence="2" type="synonym">Cnig_chr_X.g24224</name>
    <name evidence="2" type="ORF">B9Z55_024224</name>
</gene>
<dbReference type="AlphaFoldDB" id="A0A2G5STC1"/>
<reference evidence="3" key="1">
    <citation type="submission" date="2017-10" db="EMBL/GenBank/DDBJ databases">
        <title>Rapid genome shrinkage in a self-fertile nematode reveals novel sperm competition proteins.</title>
        <authorList>
            <person name="Yin D."/>
            <person name="Schwarz E.M."/>
            <person name="Thomas C.G."/>
            <person name="Felde R.L."/>
            <person name="Korf I.F."/>
            <person name="Cutter A.D."/>
            <person name="Schartner C.M."/>
            <person name="Ralston E.J."/>
            <person name="Meyer B.J."/>
            <person name="Haag E.S."/>
        </authorList>
    </citation>
    <scope>NUCLEOTIDE SEQUENCE [LARGE SCALE GENOMIC DNA]</scope>
    <source>
        <strain evidence="3">JU1422</strain>
    </source>
</reference>
<protein>
    <submittedName>
        <fullName evidence="2">Uncharacterized protein</fullName>
    </submittedName>
</protein>
<dbReference type="EMBL" id="PDUG01000006">
    <property type="protein sequence ID" value="PIC18277.1"/>
    <property type="molecule type" value="Genomic_DNA"/>
</dbReference>
<accession>A0A2G5STC1</accession>
<evidence type="ECO:0000256" key="1">
    <source>
        <dbReference type="SAM" id="MobiDB-lite"/>
    </source>
</evidence>
<feature type="compositionally biased region" description="Basic and acidic residues" evidence="1">
    <location>
        <begin position="13"/>
        <end position="29"/>
    </location>
</feature>
<feature type="region of interest" description="Disordered" evidence="1">
    <location>
        <begin position="1"/>
        <end position="29"/>
    </location>
</feature>
<dbReference type="OrthoDB" id="5783929at2759"/>
<name>A0A2G5STC1_9PELO</name>
<keyword evidence="3" id="KW-1185">Reference proteome</keyword>
<dbReference type="Proteomes" id="UP000230233">
    <property type="component" value="Chromosome X"/>
</dbReference>
<comment type="caution">
    <text evidence="2">The sequence shown here is derived from an EMBL/GenBank/DDBJ whole genome shotgun (WGS) entry which is preliminary data.</text>
</comment>
<feature type="compositionally biased region" description="Polar residues" evidence="1">
    <location>
        <begin position="1"/>
        <end position="10"/>
    </location>
</feature>
<sequence length="67" mass="7350">MSQENKSNNLKRGYPEEKDGEQGDKETHEVITDVISILRNQENSGFAVPLPVVKGSVPPPNTPCSKD</sequence>
<evidence type="ECO:0000313" key="2">
    <source>
        <dbReference type="EMBL" id="PIC18277.1"/>
    </source>
</evidence>
<dbReference type="STRING" id="1611254.A0A2G5STC1"/>
<proteinExistence type="predicted"/>
<organism evidence="2 3">
    <name type="scientific">Caenorhabditis nigoni</name>
    <dbReference type="NCBI Taxonomy" id="1611254"/>
    <lineage>
        <taxon>Eukaryota</taxon>
        <taxon>Metazoa</taxon>
        <taxon>Ecdysozoa</taxon>
        <taxon>Nematoda</taxon>
        <taxon>Chromadorea</taxon>
        <taxon>Rhabditida</taxon>
        <taxon>Rhabditina</taxon>
        <taxon>Rhabditomorpha</taxon>
        <taxon>Rhabditoidea</taxon>
        <taxon>Rhabditidae</taxon>
        <taxon>Peloderinae</taxon>
        <taxon>Caenorhabditis</taxon>
    </lineage>
</organism>